<dbReference type="Proteomes" id="UP000539313">
    <property type="component" value="Unassembled WGS sequence"/>
</dbReference>
<gene>
    <name evidence="1" type="ORF">HNR21_004862</name>
</gene>
<proteinExistence type="predicted"/>
<name>A0A7W3N1R8_9ACTN</name>
<evidence type="ECO:0000313" key="1">
    <source>
        <dbReference type="EMBL" id="MBA9005980.1"/>
    </source>
</evidence>
<evidence type="ECO:0000313" key="2">
    <source>
        <dbReference type="Proteomes" id="UP000539313"/>
    </source>
</evidence>
<accession>A0A7W3N1R8</accession>
<protein>
    <submittedName>
        <fullName evidence="1">Organic radical activating enzyme</fullName>
    </submittedName>
</protein>
<sequence>MAYQAPTFHEPTLALRYYGHHEVIVTGGEPVQVMMPHAVITLMDRDSMRAIFRAFVEGNVLAERVFGPKVEPTGGIYPGSNAPQIHAAVKLEGRNPRPTVLAKSRATSPSGYGQITIRYRTFAIICDGPAAWRAQYHGWRQAYTVAAQTWRLWDVASAEENYRERVILRLLAERKS</sequence>
<dbReference type="AlphaFoldDB" id="A0A7W3N1R8"/>
<reference evidence="1 2" key="1">
    <citation type="submission" date="2020-08" db="EMBL/GenBank/DDBJ databases">
        <title>Sequencing the genomes of 1000 actinobacteria strains.</title>
        <authorList>
            <person name="Klenk H.-P."/>
        </authorList>
    </citation>
    <scope>NUCLEOTIDE SEQUENCE [LARGE SCALE GENOMIC DNA]</scope>
    <source>
        <strain evidence="1 2">DSM 45823</strain>
    </source>
</reference>
<dbReference type="RefSeq" id="WP_182707028.1">
    <property type="nucleotide sequence ID" value="NZ_JACJII010000001.1"/>
</dbReference>
<organism evidence="1 2">
    <name type="scientific">Thermomonospora cellulosilytica</name>
    <dbReference type="NCBI Taxonomy" id="1411118"/>
    <lineage>
        <taxon>Bacteria</taxon>
        <taxon>Bacillati</taxon>
        <taxon>Actinomycetota</taxon>
        <taxon>Actinomycetes</taxon>
        <taxon>Streptosporangiales</taxon>
        <taxon>Thermomonosporaceae</taxon>
        <taxon>Thermomonospora</taxon>
    </lineage>
</organism>
<dbReference type="EMBL" id="JACJII010000001">
    <property type="protein sequence ID" value="MBA9005980.1"/>
    <property type="molecule type" value="Genomic_DNA"/>
</dbReference>
<keyword evidence="2" id="KW-1185">Reference proteome</keyword>
<comment type="caution">
    <text evidence="1">The sequence shown here is derived from an EMBL/GenBank/DDBJ whole genome shotgun (WGS) entry which is preliminary data.</text>
</comment>